<dbReference type="PANTHER" id="PTHR21052:SF0">
    <property type="entry name" value="ALPHA-KETOGLUTARATE-DEPENDENT DIOXYGENASE ALKB HOMOLOG 7, MITOCHONDRIAL"/>
    <property type="match status" value="1"/>
</dbReference>
<evidence type="ECO:0000259" key="1">
    <source>
        <dbReference type="Pfam" id="PF13532"/>
    </source>
</evidence>
<gene>
    <name evidence="2" type="ORF">RDB_LOCUS85744</name>
</gene>
<dbReference type="GO" id="GO:0005759">
    <property type="term" value="C:mitochondrial matrix"/>
    <property type="evidence" value="ECO:0007669"/>
    <property type="project" value="TreeGrafter"/>
</dbReference>
<protein>
    <recommendedName>
        <fullName evidence="1">Alpha-ketoglutarate-dependent dioxygenase AlkB-like domain-containing protein</fullName>
    </recommendedName>
</protein>
<dbReference type="GO" id="GO:0006974">
    <property type="term" value="P:DNA damage response"/>
    <property type="evidence" value="ECO:0007669"/>
    <property type="project" value="InterPro"/>
</dbReference>
<dbReference type="PANTHER" id="PTHR21052">
    <property type="entry name" value="SPERMATOGENESIS ASSOCIATED 11-RELATED"/>
    <property type="match status" value="1"/>
</dbReference>
<name>A0A8H3CCA6_9AGAM</name>
<proteinExistence type="predicted"/>
<accession>A0A8H3CCA6</accession>
<dbReference type="SUPFAM" id="SSF51197">
    <property type="entry name" value="Clavaminate synthase-like"/>
    <property type="match status" value="1"/>
</dbReference>
<dbReference type="Proteomes" id="UP000663853">
    <property type="component" value="Unassembled WGS sequence"/>
</dbReference>
<evidence type="ECO:0000313" key="3">
    <source>
        <dbReference type="Proteomes" id="UP000663853"/>
    </source>
</evidence>
<dbReference type="InterPro" id="IPR037151">
    <property type="entry name" value="AlkB-like_sf"/>
</dbReference>
<dbReference type="GO" id="GO:0006631">
    <property type="term" value="P:fatty acid metabolic process"/>
    <property type="evidence" value="ECO:0007669"/>
    <property type="project" value="TreeGrafter"/>
</dbReference>
<reference evidence="2" key="1">
    <citation type="submission" date="2021-01" db="EMBL/GenBank/DDBJ databases">
        <authorList>
            <person name="Kaushik A."/>
        </authorList>
    </citation>
    <scope>NUCLEOTIDE SEQUENCE</scope>
    <source>
        <strain evidence="2">AG6-10EEA</strain>
    </source>
</reference>
<dbReference type="Pfam" id="PF13532">
    <property type="entry name" value="2OG-FeII_Oxy_2"/>
    <property type="match status" value="1"/>
</dbReference>
<dbReference type="AlphaFoldDB" id="A0A8H3CCA6"/>
<sequence length="300" mass="33719">MLRFGRSNVQPILRYLFNTKFRGFSSDANSDAYQPNFQPLNLAARNQLEAIGVRHQSCIDVSRLTPSILGTLASLPRSDFIIYPRFLSIEEQNILLKSSLVKLGGKRRRRRGISEATASERMDHLKYPLDEIFGGDKEYDFEEGHFDGVIRDYREMTVSSWPNSSPPELSHILLRLYKLIDSRNTPPNPGLTTPSNVQTHILHLASTGVILPHVDNIEASGSAIAGVSLGDTRILRLTQSSAGSEDASFDVLLESGSVYIQRDDVRYNWRHEIPNITEFQGRTVGGGQRISVMLRDKYQS</sequence>
<comment type="caution">
    <text evidence="2">The sequence shown here is derived from an EMBL/GenBank/DDBJ whole genome shotgun (WGS) entry which is preliminary data.</text>
</comment>
<feature type="domain" description="Alpha-ketoglutarate-dependent dioxygenase AlkB-like" evidence="1">
    <location>
        <begin position="151"/>
        <end position="295"/>
    </location>
</feature>
<dbReference type="InterPro" id="IPR027450">
    <property type="entry name" value="AlkB-like"/>
</dbReference>
<organism evidence="2 3">
    <name type="scientific">Rhizoctonia solani</name>
    <dbReference type="NCBI Taxonomy" id="456999"/>
    <lineage>
        <taxon>Eukaryota</taxon>
        <taxon>Fungi</taxon>
        <taxon>Dikarya</taxon>
        <taxon>Basidiomycota</taxon>
        <taxon>Agaricomycotina</taxon>
        <taxon>Agaricomycetes</taxon>
        <taxon>Cantharellales</taxon>
        <taxon>Ceratobasidiaceae</taxon>
        <taxon>Rhizoctonia</taxon>
    </lineage>
</organism>
<dbReference type="GO" id="GO:0016706">
    <property type="term" value="F:2-oxoglutarate-dependent dioxygenase activity"/>
    <property type="evidence" value="ECO:0007669"/>
    <property type="project" value="TreeGrafter"/>
</dbReference>
<dbReference type="InterPro" id="IPR032870">
    <property type="entry name" value="ALKBH7-like"/>
</dbReference>
<dbReference type="EMBL" id="CAJMXA010002317">
    <property type="protein sequence ID" value="CAE6479148.1"/>
    <property type="molecule type" value="Genomic_DNA"/>
</dbReference>
<evidence type="ECO:0000313" key="2">
    <source>
        <dbReference type="EMBL" id="CAE6479148.1"/>
    </source>
</evidence>
<dbReference type="OrthoDB" id="542013at2759"/>
<dbReference type="Gene3D" id="2.60.120.590">
    <property type="entry name" value="Alpha-ketoglutarate-dependent dioxygenase AlkB-like"/>
    <property type="match status" value="1"/>
</dbReference>